<reference evidence="5 6" key="1">
    <citation type="submission" date="2017-10" db="EMBL/GenBank/DDBJ databases">
        <title>Complete genome sequence of Paracoccus yeei TT13 isolated from human skin.</title>
        <authorList>
            <person name="Lee K."/>
            <person name="Lim J.Y."/>
            <person name="Hwang I."/>
        </authorList>
    </citation>
    <scope>NUCLEOTIDE SEQUENCE [LARGE SCALE GENOMIC DNA]</scope>
    <source>
        <strain evidence="5 6">TT13</strain>
    </source>
</reference>
<feature type="domain" description="Peptidase S24/S26A/S26B/S26C" evidence="4">
    <location>
        <begin position="93"/>
        <end position="220"/>
    </location>
</feature>
<dbReference type="Proteomes" id="UP000229314">
    <property type="component" value="Chromosome"/>
</dbReference>
<keyword evidence="3" id="KW-0804">Transcription</keyword>
<proteinExistence type="predicted"/>
<evidence type="ECO:0000256" key="2">
    <source>
        <dbReference type="ARBA" id="ARBA00023125"/>
    </source>
</evidence>
<sequence length="228" mass="24719">MDELIAPIIAEINRRGLSEAAVSRAAVGNPSALKNLRVRRGAGTRNHPVENLKVIADSLGLEFYIGPPRDTGPIEHVMIDGSDYAHIPLHNAELAAGAGAENACEHIVSHLAFLRDWLKGVGVTPSNACLARVRGDSMMPTIAPGDVVLIDTSKREPPLRRESRQRAPIYALRGADGAQVKRLLRPAEDQLMIISDNPDYLPQAMALMPGAEINIIGKVVWWGHTVKE</sequence>
<evidence type="ECO:0000313" key="5">
    <source>
        <dbReference type="EMBL" id="ATQ56632.1"/>
    </source>
</evidence>
<dbReference type="InterPro" id="IPR036286">
    <property type="entry name" value="LexA/Signal_pep-like_sf"/>
</dbReference>
<accession>A0A2D2C297</accession>
<organism evidence="5 6">
    <name type="scientific">Paracoccus yeei</name>
    <dbReference type="NCBI Taxonomy" id="147645"/>
    <lineage>
        <taxon>Bacteria</taxon>
        <taxon>Pseudomonadati</taxon>
        <taxon>Pseudomonadota</taxon>
        <taxon>Alphaproteobacteria</taxon>
        <taxon>Rhodobacterales</taxon>
        <taxon>Paracoccaceae</taxon>
        <taxon>Paracoccus</taxon>
    </lineage>
</organism>
<dbReference type="EMBL" id="CP024422">
    <property type="protein sequence ID" value="ATQ56632.1"/>
    <property type="molecule type" value="Genomic_DNA"/>
</dbReference>
<dbReference type="RefSeq" id="WP_099649405.1">
    <property type="nucleotide sequence ID" value="NZ_CAJGAB010000039.1"/>
</dbReference>
<dbReference type="Pfam" id="PF00717">
    <property type="entry name" value="Peptidase_S24"/>
    <property type="match status" value="1"/>
</dbReference>
<evidence type="ECO:0000256" key="3">
    <source>
        <dbReference type="ARBA" id="ARBA00023163"/>
    </source>
</evidence>
<dbReference type="InterPro" id="IPR015927">
    <property type="entry name" value="Peptidase_S24_S26A/B/C"/>
</dbReference>
<dbReference type="CDD" id="cd06529">
    <property type="entry name" value="S24_LexA-like"/>
    <property type="match status" value="1"/>
</dbReference>
<keyword evidence="1" id="KW-0805">Transcription regulation</keyword>
<dbReference type="PANTHER" id="PTHR40661:SF3">
    <property type="entry name" value="FELS-1 PROPHAGE TRANSCRIPTIONAL REGULATOR"/>
    <property type="match status" value="1"/>
</dbReference>
<evidence type="ECO:0000313" key="6">
    <source>
        <dbReference type="Proteomes" id="UP000229314"/>
    </source>
</evidence>
<evidence type="ECO:0000256" key="1">
    <source>
        <dbReference type="ARBA" id="ARBA00023015"/>
    </source>
</evidence>
<dbReference type="GO" id="GO:0003677">
    <property type="term" value="F:DNA binding"/>
    <property type="evidence" value="ECO:0007669"/>
    <property type="project" value="UniProtKB-KW"/>
</dbReference>
<protein>
    <recommendedName>
        <fullName evidence="4">Peptidase S24/S26A/S26B/S26C domain-containing protein</fullName>
    </recommendedName>
</protein>
<dbReference type="SUPFAM" id="SSF51306">
    <property type="entry name" value="LexA/Signal peptidase"/>
    <property type="match status" value="1"/>
</dbReference>
<dbReference type="InterPro" id="IPR039418">
    <property type="entry name" value="LexA-like"/>
</dbReference>
<dbReference type="PANTHER" id="PTHR40661">
    <property type="match status" value="1"/>
</dbReference>
<name>A0A2D2C297_9RHOB</name>
<dbReference type="Gene3D" id="2.10.109.10">
    <property type="entry name" value="Umud Fragment, subunit A"/>
    <property type="match status" value="1"/>
</dbReference>
<keyword evidence="2" id="KW-0238">DNA-binding</keyword>
<evidence type="ECO:0000259" key="4">
    <source>
        <dbReference type="Pfam" id="PF00717"/>
    </source>
</evidence>
<gene>
    <name evidence="5" type="ORF">PYTT13_13075</name>
</gene>
<dbReference type="GeneID" id="78898583"/>
<dbReference type="AlphaFoldDB" id="A0A2D2C297"/>